<evidence type="ECO:0000313" key="4">
    <source>
        <dbReference type="Proteomes" id="UP000319627"/>
    </source>
</evidence>
<keyword evidence="3" id="KW-0489">Methyltransferase</keyword>
<feature type="transmembrane region" description="Helical" evidence="2">
    <location>
        <begin position="41"/>
        <end position="61"/>
    </location>
</feature>
<dbReference type="GO" id="GO:0008168">
    <property type="term" value="F:methyltransferase activity"/>
    <property type="evidence" value="ECO:0007669"/>
    <property type="project" value="UniProtKB-KW"/>
</dbReference>
<name>A0A562J2V0_9GAMM</name>
<feature type="region of interest" description="Disordered" evidence="1">
    <location>
        <begin position="382"/>
        <end position="407"/>
    </location>
</feature>
<evidence type="ECO:0000313" key="3">
    <source>
        <dbReference type="EMBL" id="TWH77452.1"/>
    </source>
</evidence>
<keyword evidence="2" id="KW-0472">Membrane</keyword>
<keyword evidence="4" id="KW-1185">Reference proteome</keyword>
<dbReference type="Proteomes" id="UP000319627">
    <property type="component" value="Unassembled WGS sequence"/>
</dbReference>
<feature type="compositionally biased region" description="Basic and acidic residues" evidence="1">
    <location>
        <begin position="1"/>
        <end position="15"/>
    </location>
</feature>
<comment type="caution">
    <text evidence="3">The sequence shown here is derived from an EMBL/GenBank/DDBJ whole genome shotgun (WGS) entry which is preliminary data.</text>
</comment>
<evidence type="ECO:0000256" key="1">
    <source>
        <dbReference type="SAM" id="MobiDB-lite"/>
    </source>
</evidence>
<dbReference type="AlphaFoldDB" id="A0A562J2V0"/>
<evidence type="ECO:0000256" key="2">
    <source>
        <dbReference type="SAM" id="Phobius"/>
    </source>
</evidence>
<dbReference type="InterPro" id="IPR007470">
    <property type="entry name" value="HemX"/>
</dbReference>
<dbReference type="Pfam" id="PF04375">
    <property type="entry name" value="HemX"/>
    <property type="match status" value="1"/>
</dbReference>
<dbReference type="PANTHER" id="PTHR38043:SF1">
    <property type="entry name" value="PROTEIN HEMX"/>
    <property type="match status" value="1"/>
</dbReference>
<dbReference type="RefSeq" id="WP_144570117.1">
    <property type="nucleotide sequence ID" value="NZ_VLKG01000001.1"/>
</dbReference>
<reference evidence="3 4" key="1">
    <citation type="submission" date="2019-07" db="EMBL/GenBank/DDBJ databases">
        <title>Genomic Encyclopedia of Type Strains, Phase I: the one thousand microbial genomes (KMG-I) project.</title>
        <authorList>
            <person name="Kyrpides N."/>
        </authorList>
    </citation>
    <scope>NUCLEOTIDE SEQUENCE [LARGE SCALE GENOMIC DNA]</scope>
    <source>
        <strain evidence="3 4">DSM 375</strain>
    </source>
</reference>
<keyword evidence="2" id="KW-1133">Transmembrane helix</keyword>
<dbReference type="EMBL" id="VLKG01000001">
    <property type="protein sequence ID" value="TWH77452.1"/>
    <property type="molecule type" value="Genomic_DNA"/>
</dbReference>
<dbReference type="PANTHER" id="PTHR38043">
    <property type="entry name" value="PROTEIN HEMX"/>
    <property type="match status" value="1"/>
</dbReference>
<proteinExistence type="predicted"/>
<organism evidence="3 4">
    <name type="scientific">Azomonas agilis</name>
    <dbReference type="NCBI Taxonomy" id="116849"/>
    <lineage>
        <taxon>Bacteria</taxon>
        <taxon>Pseudomonadati</taxon>
        <taxon>Pseudomonadota</taxon>
        <taxon>Gammaproteobacteria</taxon>
        <taxon>Pseudomonadales</taxon>
        <taxon>Pseudomonadaceae</taxon>
        <taxon>Azomonas</taxon>
    </lineage>
</organism>
<keyword evidence="2" id="KW-0812">Transmembrane</keyword>
<keyword evidence="3" id="KW-0808">Transferase</keyword>
<protein>
    <submittedName>
        <fullName evidence="3">Uroporphyrin-3 C-methyltransferase</fullName>
    </submittedName>
</protein>
<feature type="region of interest" description="Disordered" evidence="1">
    <location>
        <begin position="1"/>
        <end position="39"/>
    </location>
</feature>
<dbReference type="OrthoDB" id="5739852at2"/>
<sequence length="407" mass="44669">MSEADNQKDLKKEEPVAEQSAASPPPPVQAQPPRSSGGSGLSTLALLVGLAASGAAGYVFYLNQLQQQHFDAQAQQISQQIEQLGRQSTAANPATTSIINDQNRKLSQLAEFDLELNARLDRLPSLEELEDRRRALVKLQSDQQHLASRVEKVLGASREDWRLAEAEHLLRMAMLRLSAMQDVKSAAALINESDLILQKQDDPGAYGARQKLLDSLEALRSVPELDRTGLFLQLGALRGLTASLTSTSPQFKADGTSTANPVEDKKTWQYWVNELARYVRIDLDSVNGIKPLLAGQSLGQVRLALALAVEQAQWAVLNGNTEVYRQSLKQAHDLIMEHFTDKDLESRAVAERIKALVSRQVSVTLPDLTPALRAMEAYVQERQNATSGGAEKGKKAAKVMSHEDPRT</sequence>
<gene>
    <name evidence="3" type="ORF">LX59_00369</name>
</gene>
<dbReference type="GO" id="GO:0032259">
    <property type="term" value="P:methylation"/>
    <property type="evidence" value="ECO:0007669"/>
    <property type="project" value="UniProtKB-KW"/>
</dbReference>
<accession>A0A562J2V0</accession>